<evidence type="ECO:0000259" key="3">
    <source>
        <dbReference type="Pfam" id="PF09186"/>
    </source>
</evidence>
<feature type="domain" description="Impact N-terminal" evidence="2">
    <location>
        <begin position="15"/>
        <end position="117"/>
    </location>
</feature>
<comment type="caution">
    <text evidence="4">The sequence shown here is derived from an EMBL/GenBank/DDBJ whole genome shotgun (WGS) entry which is preliminary data.</text>
</comment>
<organism evidence="4 5">
    <name type="scientific">Crenobacter intestini</name>
    <dbReference type="NCBI Taxonomy" id="2563443"/>
    <lineage>
        <taxon>Bacteria</taxon>
        <taxon>Pseudomonadati</taxon>
        <taxon>Pseudomonadota</taxon>
        <taxon>Betaproteobacteria</taxon>
        <taxon>Neisseriales</taxon>
        <taxon>Neisseriaceae</taxon>
        <taxon>Crenobacter</taxon>
    </lineage>
</organism>
<dbReference type="InterPro" id="IPR020568">
    <property type="entry name" value="Ribosomal_Su5_D2-typ_SF"/>
</dbReference>
<dbReference type="OrthoDB" id="9813771at2"/>
<evidence type="ECO:0000313" key="5">
    <source>
        <dbReference type="Proteomes" id="UP000308891"/>
    </source>
</evidence>
<feature type="domain" description="UPF0029" evidence="3">
    <location>
        <begin position="133"/>
        <end position="187"/>
    </location>
</feature>
<accession>A0A4T0UW63</accession>
<dbReference type="InterPro" id="IPR023582">
    <property type="entry name" value="Impact"/>
</dbReference>
<gene>
    <name evidence="4" type="ORF">E5K04_08845</name>
</gene>
<dbReference type="RefSeq" id="WP_136553124.1">
    <property type="nucleotide sequence ID" value="NZ_STGJ01000008.1"/>
</dbReference>
<dbReference type="AlphaFoldDB" id="A0A4T0UW63"/>
<dbReference type="InterPro" id="IPR001498">
    <property type="entry name" value="Impact_N"/>
</dbReference>
<keyword evidence="5" id="KW-1185">Reference proteome</keyword>
<dbReference type="GO" id="GO:0017111">
    <property type="term" value="F:ribonucleoside triphosphate phosphatase activity"/>
    <property type="evidence" value="ECO:0007669"/>
    <property type="project" value="UniProtKB-ARBA"/>
</dbReference>
<dbReference type="GO" id="GO:0032561">
    <property type="term" value="F:guanyl ribonucleotide binding"/>
    <property type="evidence" value="ECO:0007669"/>
    <property type="project" value="UniProtKB-ARBA"/>
</dbReference>
<dbReference type="Gene3D" id="3.30.230.30">
    <property type="entry name" value="Impact, N-terminal domain"/>
    <property type="match status" value="1"/>
</dbReference>
<dbReference type="SUPFAM" id="SSF54980">
    <property type="entry name" value="EF-G C-terminal domain-like"/>
    <property type="match status" value="1"/>
</dbReference>
<dbReference type="EMBL" id="STGJ01000008">
    <property type="protein sequence ID" value="TIC83188.1"/>
    <property type="molecule type" value="Genomic_DNA"/>
</dbReference>
<dbReference type="Pfam" id="PF09186">
    <property type="entry name" value="DUF1949"/>
    <property type="match status" value="1"/>
</dbReference>
<evidence type="ECO:0000256" key="1">
    <source>
        <dbReference type="ARBA" id="ARBA00007665"/>
    </source>
</evidence>
<dbReference type="PANTHER" id="PTHR16301">
    <property type="entry name" value="IMPACT-RELATED"/>
    <property type="match status" value="1"/>
</dbReference>
<protein>
    <submittedName>
        <fullName evidence="4">YigZ family protein</fullName>
    </submittedName>
</protein>
<sequence>MQEIVVPGEAEIEIRNSRFIGYLCKVTSRADAQAVLADIRARHPGARHVCWVLLAGGESGMNDDGEPAGTAARPIYLVLQHHALANVLAVVVRYFGGVRLGAGGLVRAYTQATVAALAQARLEAVRAQSTLRLRCPFALEDGLRRYCARAGGDVLAADYGEAVVLSVRVAADEVPRYRQDLPDAFAGAVEFVDSP</sequence>
<dbReference type="GO" id="GO:0005737">
    <property type="term" value="C:cytoplasm"/>
    <property type="evidence" value="ECO:0007669"/>
    <property type="project" value="TreeGrafter"/>
</dbReference>
<evidence type="ECO:0000313" key="4">
    <source>
        <dbReference type="EMBL" id="TIC83188.1"/>
    </source>
</evidence>
<proteinExistence type="inferred from homology"/>
<dbReference type="Pfam" id="PF01205">
    <property type="entry name" value="Impact_N"/>
    <property type="match status" value="1"/>
</dbReference>
<reference evidence="4 5" key="1">
    <citation type="submission" date="2019-04" db="EMBL/GenBank/DDBJ databases">
        <title>Crenobacter sp. nov.</title>
        <authorList>
            <person name="Shi S."/>
        </authorList>
    </citation>
    <scope>NUCLEOTIDE SEQUENCE [LARGE SCALE GENOMIC DNA]</scope>
    <source>
        <strain evidence="4 5">GY 70310</strain>
    </source>
</reference>
<name>A0A4T0UW63_9NEIS</name>
<dbReference type="Proteomes" id="UP000308891">
    <property type="component" value="Unassembled WGS sequence"/>
</dbReference>
<dbReference type="InterPro" id="IPR015269">
    <property type="entry name" value="UPF0029_Impact_C"/>
</dbReference>
<dbReference type="SUPFAM" id="SSF54211">
    <property type="entry name" value="Ribosomal protein S5 domain 2-like"/>
    <property type="match status" value="1"/>
</dbReference>
<dbReference type="PANTHER" id="PTHR16301:SF20">
    <property type="entry name" value="IMPACT FAMILY MEMBER YIGZ"/>
    <property type="match status" value="1"/>
</dbReference>
<dbReference type="GO" id="GO:0006446">
    <property type="term" value="P:regulation of translational initiation"/>
    <property type="evidence" value="ECO:0007669"/>
    <property type="project" value="TreeGrafter"/>
</dbReference>
<dbReference type="InterPro" id="IPR036956">
    <property type="entry name" value="Impact_N_sf"/>
</dbReference>
<dbReference type="InterPro" id="IPR035647">
    <property type="entry name" value="EFG_III/V"/>
</dbReference>
<evidence type="ECO:0000259" key="2">
    <source>
        <dbReference type="Pfam" id="PF01205"/>
    </source>
</evidence>
<dbReference type="Gene3D" id="3.30.70.240">
    <property type="match status" value="1"/>
</dbReference>
<comment type="similarity">
    <text evidence="1">Belongs to the IMPACT family.</text>
</comment>